<dbReference type="PANTHER" id="PTHR11361:SF150">
    <property type="entry name" value="DNA MISMATCH REPAIR PROTEIN MSH6"/>
    <property type="match status" value="1"/>
</dbReference>
<dbReference type="Gene3D" id="1.10.1420.10">
    <property type="match status" value="2"/>
</dbReference>
<dbReference type="AlphaFoldDB" id="A0A8T2XAN3"/>
<dbReference type="InterPro" id="IPR036187">
    <property type="entry name" value="DNA_mismatch_repair_MutS_sf"/>
</dbReference>
<evidence type="ECO:0000259" key="1">
    <source>
        <dbReference type="Pfam" id="PF05190"/>
    </source>
</evidence>
<protein>
    <recommendedName>
        <fullName evidence="1">DNA mismatch repair protein MutS clamp domain-containing protein</fullName>
    </recommendedName>
</protein>
<accession>A0A8T2XAN3</accession>
<dbReference type="Proteomes" id="UP000807159">
    <property type="component" value="Chromosome 14"/>
</dbReference>
<dbReference type="InterPro" id="IPR007861">
    <property type="entry name" value="DNA_mismatch_repair_MutS_clamp"/>
</dbReference>
<dbReference type="Pfam" id="PF05190">
    <property type="entry name" value="MutS_IV"/>
    <property type="match status" value="1"/>
</dbReference>
<dbReference type="EMBL" id="JACEGQ020000014">
    <property type="protein sequence ID" value="KAH8489077.1"/>
    <property type="molecule type" value="Genomic_DNA"/>
</dbReference>
<dbReference type="GO" id="GO:0140664">
    <property type="term" value="F:ATP-dependent DNA damage sensor activity"/>
    <property type="evidence" value="ECO:0007669"/>
    <property type="project" value="InterPro"/>
</dbReference>
<dbReference type="GO" id="GO:0005524">
    <property type="term" value="F:ATP binding"/>
    <property type="evidence" value="ECO:0007669"/>
    <property type="project" value="InterPro"/>
</dbReference>
<dbReference type="PANTHER" id="PTHR11361">
    <property type="entry name" value="DNA MISMATCH REPAIR PROTEIN MUTS FAMILY MEMBER"/>
    <property type="match status" value="1"/>
</dbReference>
<sequence length="192" mass="21322">MTFDSPEITYVTVGKEAYLLEVPEHLRSSIPQDYELRSSKKGFCRYWTPSIKKFLGELSQVESEKESALKSILQRLIVRFCKYHDKWRQLVSATAVTRDAELDVLISLAIASDYYKGPACRPTIIGSSLSSEVPCLSAKQLGHPVLRSDSLGKGALVPNDISIGGSGCAGFILSLVLTWVENLLFFGNFVWL</sequence>
<dbReference type="SUPFAM" id="SSF48334">
    <property type="entry name" value="DNA repair protein MutS, domain III"/>
    <property type="match status" value="1"/>
</dbReference>
<organism evidence="2 3">
    <name type="scientific">Populus deltoides</name>
    <name type="common">Eastern poplar</name>
    <name type="synonym">Eastern cottonwood</name>
    <dbReference type="NCBI Taxonomy" id="3696"/>
    <lineage>
        <taxon>Eukaryota</taxon>
        <taxon>Viridiplantae</taxon>
        <taxon>Streptophyta</taxon>
        <taxon>Embryophyta</taxon>
        <taxon>Tracheophyta</taxon>
        <taxon>Spermatophyta</taxon>
        <taxon>Magnoliopsida</taxon>
        <taxon>eudicotyledons</taxon>
        <taxon>Gunneridae</taxon>
        <taxon>Pentapetalae</taxon>
        <taxon>rosids</taxon>
        <taxon>fabids</taxon>
        <taxon>Malpighiales</taxon>
        <taxon>Salicaceae</taxon>
        <taxon>Saliceae</taxon>
        <taxon>Populus</taxon>
    </lineage>
</organism>
<dbReference type="FunFam" id="1.10.1420.10:FF:000005">
    <property type="entry name" value="DNA mismatch repair protein"/>
    <property type="match status" value="1"/>
</dbReference>
<keyword evidence="3" id="KW-1185">Reference proteome</keyword>
<dbReference type="GO" id="GO:0006298">
    <property type="term" value="P:mismatch repair"/>
    <property type="evidence" value="ECO:0007669"/>
    <property type="project" value="InterPro"/>
</dbReference>
<dbReference type="InterPro" id="IPR045076">
    <property type="entry name" value="MutS"/>
</dbReference>
<dbReference type="GO" id="GO:0005634">
    <property type="term" value="C:nucleus"/>
    <property type="evidence" value="ECO:0007669"/>
    <property type="project" value="TreeGrafter"/>
</dbReference>
<dbReference type="GO" id="GO:0030983">
    <property type="term" value="F:mismatched DNA binding"/>
    <property type="evidence" value="ECO:0007669"/>
    <property type="project" value="InterPro"/>
</dbReference>
<feature type="domain" description="DNA mismatch repair protein MutS clamp" evidence="1">
    <location>
        <begin position="8"/>
        <end position="63"/>
    </location>
</feature>
<evidence type="ECO:0000313" key="3">
    <source>
        <dbReference type="Proteomes" id="UP000807159"/>
    </source>
</evidence>
<proteinExistence type="predicted"/>
<name>A0A8T2XAN3_POPDE</name>
<comment type="caution">
    <text evidence="2">The sequence shown here is derived from an EMBL/GenBank/DDBJ whole genome shotgun (WGS) entry which is preliminary data.</text>
</comment>
<gene>
    <name evidence="2" type="ORF">H0E87_024643</name>
</gene>
<reference evidence="2" key="1">
    <citation type="journal article" date="2021" name="J. Hered.">
        <title>Genome Assembly of Salicaceae Populus deltoides (Eastern Cottonwood) I-69 Based on Nanopore Sequencing and Hi-C Technologies.</title>
        <authorList>
            <person name="Bai S."/>
            <person name="Wu H."/>
            <person name="Zhang J."/>
            <person name="Pan Z."/>
            <person name="Zhao W."/>
            <person name="Li Z."/>
            <person name="Tong C."/>
        </authorList>
    </citation>
    <scope>NUCLEOTIDE SEQUENCE</scope>
    <source>
        <tissue evidence="2">Leaf</tissue>
    </source>
</reference>
<evidence type="ECO:0000313" key="2">
    <source>
        <dbReference type="EMBL" id="KAH8489077.1"/>
    </source>
</evidence>